<evidence type="ECO:0000313" key="13">
    <source>
        <dbReference type="Proteomes" id="UP001172673"/>
    </source>
</evidence>
<dbReference type="InterPro" id="IPR001236">
    <property type="entry name" value="Lactate/malate_DH_N"/>
</dbReference>
<feature type="binding site" evidence="8">
    <location>
        <begin position="12"/>
        <end position="17"/>
    </location>
    <ligand>
        <name>NAD(+)</name>
        <dbReference type="ChEBI" id="CHEBI:57540"/>
    </ligand>
</feature>
<dbReference type="GO" id="GO:0005737">
    <property type="term" value="C:cytoplasm"/>
    <property type="evidence" value="ECO:0007669"/>
    <property type="project" value="InterPro"/>
</dbReference>
<evidence type="ECO:0000313" key="12">
    <source>
        <dbReference type="EMBL" id="KAJ9612648.1"/>
    </source>
</evidence>
<dbReference type="PIRSF" id="PIRSF000102">
    <property type="entry name" value="Lac_mal_DH"/>
    <property type="match status" value="1"/>
</dbReference>
<sequence length="313" mass="33339">MSKSRSRIAILGVGSVGSAIALCLILNPVASEILLVDPNTEQRDAQVKDLEDAAGTVGGGAVRIRAGSHKEAGQCDIVVMSAGAKQKQGESRTDLLGRNLAILESATNDMKPFREDIIMLLVANPVDVLTYFAQEFSGLPKEQVIGSGTFLDTARLRGILASKIGVDASSVDAYVLGEHGESQMVAWSCVSIGAIPLDQCVPDGTTIDRKAIATETKNKATDIINAKGATAYGIGALTAAICKSILFDQRNVRPISHWVKELECCLSVPVVLGRKGVIRSLKMPLSQEEKHELDKSAESLKEMLAEAKKSQKK</sequence>
<feature type="binding site" evidence="8">
    <location>
        <position position="99"/>
    </location>
    <ligand>
        <name>NAD(+)</name>
        <dbReference type="ChEBI" id="CHEBI:57540"/>
    </ligand>
</feature>
<dbReference type="AlphaFoldDB" id="A0AA39CLX2"/>
<comment type="pathway">
    <text evidence="1">Fermentation; pyruvate fermentation to lactate; (S)-lactate from pyruvate: step 1/1.</text>
</comment>
<dbReference type="PRINTS" id="PR00086">
    <property type="entry name" value="LLDHDRGNASE"/>
</dbReference>
<evidence type="ECO:0000256" key="5">
    <source>
        <dbReference type="ARBA" id="ARBA00023027"/>
    </source>
</evidence>
<dbReference type="InterPro" id="IPR011304">
    <property type="entry name" value="L-lactate_DH"/>
</dbReference>
<dbReference type="InterPro" id="IPR015955">
    <property type="entry name" value="Lactate_DH/Glyco_Ohase_4_C"/>
</dbReference>
<comment type="similarity">
    <text evidence="2">Belongs to the LDH/MDH superfamily. LDH family.</text>
</comment>
<dbReference type="PANTHER" id="PTHR43128:SF16">
    <property type="entry name" value="L-LACTATE DEHYDROGENASE"/>
    <property type="match status" value="1"/>
</dbReference>
<dbReference type="NCBIfam" id="TIGR01771">
    <property type="entry name" value="L-LDH-NAD"/>
    <property type="match status" value="1"/>
</dbReference>
<keyword evidence="4 9" id="KW-0560">Oxidoreductase</keyword>
<dbReference type="Pfam" id="PF00056">
    <property type="entry name" value="Ldh_1_N"/>
    <property type="match status" value="1"/>
</dbReference>
<feature type="domain" description="Lactate/malate dehydrogenase C-terminal" evidence="11">
    <location>
        <begin position="149"/>
        <end position="309"/>
    </location>
</feature>
<feature type="domain" description="Lactate/malate dehydrogenase N-terminal" evidence="10">
    <location>
        <begin position="7"/>
        <end position="146"/>
    </location>
</feature>
<reference evidence="12" key="1">
    <citation type="submission" date="2022-10" db="EMBL/GenBank/DDBJ databases">
        <title>Culturing micro-colonial fungi from biological soil crusts in the Mojave desert and describing Neophaeococcomyces mojavensis, and introducing the new genera and species Taxawa tesnikishii.</title>
        <authorList>
            <person name="Kurbessoian T."/>
            <person name="Stajich J.E."/>
        </authorList>
    </citation>
    <scope>NUCLEOTIDE SEQUENCE</scope>
    <source>
        <strain evidence="12">TK_41</strain>
    </source>
</reference>
<proteinExistence type="inferred from homology"/>
<evidence type="ECO:0000256" key="3">
    <source>
        <dbReference type="ARBA" id="ARBA00012967"/>
    </source>
</evidence>
<dbReference type="InterPro" id="IPR022383">
    <property type="entry name" value="Lactate/malate_DH_C"/>
</dbReference>
<gene>
    <name evidence="12" type="ORF">H2200_004245</name>
</gene>
<evidence type="ECO:0000256" key="4">
    <source>
        <dbReference type="ARBA" id="ARBA00023002"/>
    </source>
</evidence>
<evidence type="ECO:0000259" key="11">
    <source>
        <dbReference type="Pfam" id="PF02866"/>
    </source>
</evidence>
<evidence type="ECO:0000259" key="10">
    <source>
        <dbReference type="Pfam" id="PF00056"/>
    </source>
</evidence>
<comment type="catalytic activity">
    <reaction evidence="6">
        <text>(S)-lactate + NAD(+) = pyruvate + NADH + H(+)</text>
        <dbReference type="Rhea" id="RHEA:23444"/>
        <dbReference type="ChEBI" id="CHEBI:15361"/>
        <dbReference type="ChEBI" id="CHEBI:15378"/>
        <dbReference type="ChEBI" id="CHEBI:16651"/>
        <dbReference type="ChEBI" id="CHEBI:57540"/>
        <dbReference type="ChEBI" id="CHEBI:57945"/>
        <dbReference type="EC" id="1.1.1.27"/>
    </reaction>
</comment>
<keyword evidence="13" id="KW-1185">Reference proteome</keyword>
<dbReference type="SUPFAM" id="SSF56327">
    <property type="entry name" value="LDH C-terminal domain-like"/>
    <property type="match status" value="1"/>
</dbReference>
<evidence type="ECO:0000256" key="8">
    <source>
        <dbReference type="PIRSR" id="PIRSR000102-3"/>
    </source>
</evidence>
<dbReference type="InterPro" id="IPR001557">
    <property type="entry name" value="L-lactate/malate_DH"/>
</dbReference>
<accession>A0AA39CLX2</accession>
<protein>
    <recommendedName>
        <fullName evidence="3">L-lactate dehydrogenase</fullName>
        <ecNumber evidence="3">1.1.1.27</ecNumber>
    </recommendedName>
</protein>
<dbReference type="SUPFAM" id="SSF51735">
    <property type="entry name" value="NAD(P)-binding Rossmann-fold domains"/>
    <property type="match status" value="1"/>
</dbReference>
<dbReference type="InterPro" id="IPR036291">
    <property type="entry name" value="NAD(P)-bd_dom_sf"/>
</dbReference>
<dbReference type="Proteomes" id="UP001172673">
    <property type="component" value="Unassembled WGS sequence"/>
</dbReference>
<evidence type="ECO:0000256" key="1">
    <source>
        <dbReference type="ARBA" id="ARBA00004843"/>
    </source>
</evidence>
<keyword evidence="5 8" id="KW-0520">NAD</keyword>
<organism evidence="12 13">
    <name type="scientific">Cladophialophora chaetospira</name>
    <dbReference type="NCBI Taxonomy" id="386627"/>
    <lineage>
        <taxon>Eukaryota</taxon>
        <taxon>Fungi</taxon>
        <taxon>Dikarya</taxon>
        <taxon>Ascomycota</taxon>
        <taxon>Pezizomycotina</taxon>
        <taxon>Eurotiomycetes</taxon>
        <taxon>Chaetothyriomycetidae</taxon>
        <taxon>Chaetothyriales</taxon>
        <taxon>Herpotrichiellaceae</taxon>
        <taxon>Cladophialophora</taxon>
    </lineage>
</organism>
<evidence type="ECO:0000256" key="6">
    <source>
        <dbReference type="ARBA" id="ARBA00049258"/>
    </source>
</evidence>
<feature type="active site" description="Proton acceptor" evidence="7">
    <location>
        <position position="179"/>
    </location>
</feature>
<name>A0AA39CLX2_9EURO</name>
<feature type="binding site" evidence="8">
    <location>
        <position position="37"/>
    </location>
    <ligand>
        <name>NAD(+)</name>
        <dbReference type="ChEBI" id="CHEBI:57540"/>
    </ligand>
</feature>
<evidence type="ECO:0000256" key="7">
    <source>
        <dbReference type="PIRSR" id="PIRSR000102-1"/>
    </source>
</evidence>
<dbReference type="PANTHER" id="PTHR43128">
    <property type="entry name" value="L-2-HYDROXYCARBOXYLATE DEHYDROGENASE (NAD(P)(+))"/>
    <property type="match status" value="1"/>
</dbReference>
<evidence type="ECO:0000256" key="9">
    <source>
        <dbReference type="RuleBase" id="RU003369"/>
    </source>
</evidence>
<dbReference type="GO" id="GO:0006089">
    <property type="term" value="P:lactate metabolic process"/>
    <property type="evidence" value="ECO:0007669"/>
    <property type="project" value="TreeGrafter"/>
</dbReference>
<dbReference type="Gene3D" id="3.90.110.10">
    <property type="entry name" value="Lactate dehydrogenase/glycoside hydrolase, family 4, C-terminal"/>
    <property type="match status" value="1"/>
</dbReference>
<comment type="caution">
    <text evidence="12">The sequence shown here is derived from an EMBL/GenBank/DDBJ whole genome shotgun (WGS) entry which is preliminary data.</text>
</comment>
<dbReference type="CDD" id="cd00300">
    <property type="entry name" value="LDH_like"/>
    <property type="match status" value="1"/>
</dbReference>
<dbReference type="EC" id="1.1.1.27" evidence="3"/>
<dbReference type="EMBL" id="JAPDRK010000005">
    <property type="protein sequence ID" value="KAJ9612648.1"/>
    <property type="molecule type" value="Genomic_DNA"/>
</dbReference>
<feature type="binding site" evidence="8">
    <location>
        <begin position="122"/>
        <end position="124"/>
    </location>
    <ligand>
        <name>NAD(+)</name>
        <dbReference type="ChEBI" id="CHEBI:57540"/>
    </ligand>
</feature>
<dbReference type="Pfam" id="PF02866">
    <property type="entry name" value="Ldh_1_C"/>
    <property type="match status" value="1"/>
</dbReference>
<dbReference type="GO" id="GO:0004459">
    <property type="term" value="F:L-lactate dehydrogenase (NAD+) activity"/>
    <property type="evidence" value="ECO:0007669"/>
    <property type="project" value="UniProtKB-EC"/>
</dbReference>
<evidence type="ECO:0000256" key="2">
    <source>
        <dbReference type="ARBA" id="ARBA00006054"/>
    </source>
</evidence>
<dbReference type="Gene3D" id="3.40.50.720">
    <property type="entry name" value="NAD(P)-binding Rossmann-like Domain"/>
    <property type="match status" value="1"/>
</dbReference>